<dbReference type="InterPro" id="IPR057369">
    <property type="entry name" value="VG15"/>
</dbReference>
<evidence type="ECO:0000313" key="4">
    <source>
        <dbReference type="Proteomes" id="UP000289966"/>
    </source>
</evidence>
<proteinExistence type="predicted"/>
<evidence type="ECO:0000313" key="3">
    <source>
        <dbReference type="EMBL" id="QAY15913.1"/>
    </source>
</evidence>
<feature type="compositionally biased region" description="Acidic residues" evidence="2">
    <location>
        <begin position="155"/>
        <end position="164"/>
    </location>
</feature>
<reference evidence="3 4" key="1">
    <citation type="submission" date="2019-01" db="EMBL/GenBank/DDBJ databases">
        <authorList>
            <person name="Molina J."/>
            <person name="Li Y."/>
            <person name="Tei-Muno D.A."/>
            <person name="Klug H.M."/>
            <person name="Nayek S."/>
            <person name="Layton S.R."/>
            <person name="Kim T."/>
            <person name="Hughes L.E."/>
            <person name="Garlena R.A."/>
            <person name="Russell D.A."/>
            <person name="Pope W.H."/>
            <person name="Jacobs-Sera D."/>
            <person name="Hatfull G.F."/>
        </authorList>
    </citation>
    <scope>NUCLEOTIDE SEQUENCE [LARGE SCALE GENOMIC DNA]</scope>
</reference>
<evidence type="ECO:0000256" key="1">
    <source>
        <dbReference type="SAM" id="Coils"/>
    </source>
</evidence>
<keyword evidence="4" id="KW-1185">Reference proteome</keyword>
<dbReference type="Pfam" id="PF25310">
    <property type="entry name" value="VG15"/>
    <property type="match status" value="1"/>
</dbReference>
<protein>
    <submittedName>
        <fullName evidence="3">Uncharacterized protein</fullName>
    </submittedName>
</protein>
<feature type="coiled-coil region" evidence="1">
    <location>
        <begin position="170"/>
        <end position="197"/>
    </location>
</feature>
<sequence>MTTPARQAEADRAAVAFQTALTEIGAGTVQEALALWGDVPVTARASTSASWLRRAITLVMGRRRQSRDLARAYYRLVRALRTGSTVADPYYPEPTYITIDVLRREFAELTGESAESPQEGSSDSPGSSTSDSSSQAATGASGEAGEEAPSSSSDQESEDASDEELDRILVEELDGLRAEEERIEREAEEELRTVLEALGPNNLQKKVDLIDGGRTADEVDGLRDEAHRQAGAQQAAAAERIAMNGGRSTVWNHTSRDRRAIGYIRLSRSGTPCGWCAMLISRGPVYRSESSAEYSDGDKYHDNCHCYAEPVFSREQYNSSSSYELNRRYEELWPKVTKGLSGKAAVSAWRRFIRQEQKAAAQEARRSTTSVQEA</sequence>
<gene>
    <name evidence="3" type="primary">9</name>
    <name evidence="3" type="ORF">SEA_JANUS_9</name>
</gene>
<dbReference type="KEGG" id="vg:64470906"/>
<dbReference type="GeneID" id="64470906"/>
<dbReference type="RefSeq" id="YP_010054983.1">
    <property type="nucleotide sequence ID" value="NC_054660.1"/>
</dbReference>
<organism evidence="3 4">
    <name type="scientific">Streptomyces phage Janus</name>
    <dbReference type="NCBI Taxonomy" id="2510525"/>
    <lineage>
        <taxon>Viruses</taxon>
        <taxon>Duplodnaviria</taxon>
        <taxon>Heunggongvirae</taxon>
        <taxon>Uroviricota</taxon>
        <taxon>Caudoviricetes</taxon>
        <taxon>Arquatrovirinae</taxon>
        <taxon>Janusvirus</taxon>
        <taxon>Janusvirus janus</taxon>
    </lineage>
</organism>
<feature type="region of interest" description="Disordered" evidence="2">
    <location>
        <begin position="110"/>
        <end position="164"/>
    </location>
</feature>
<name>A0A411CQB5_9CAUD</name>
<dbReference type="Proteomes" id="UP000289966">
    <property type="component" value="Segment"/>
</dbReference>
<dbReference type="EMBL" id="MK392366">
    <property type="protein sequence ID" value="QAY15913.1"/>
    <property type="molecule type" value="Genomic_DNA"/>
</dbReference>
<accession>A0A411CQB5</accession>
<feature type="compositionally biased region" description="Low complexity" evidence="2">
    <location>
        <begin position="115"/>
        <end position="154"/>
    </location>
</feature>
<keyword evidence="1" id="KW-0175">Coiled coil</keyword>
<evidence type="ECO:0000256" key="2">
    <source>
        <dbReference type="SAM" id="MobiDB-lite"/>
    </source>
</evidence>